<feature type="chain" id="PRO_5019089875" evidence="1">
    <location>
        <begin position="23"/>
        <end position="127"/>
    </location>
</feature>
<dbReference type="SMART" id="SM00280">
    <property type="entry name" value="KAZAL"/>
    <property type="match status" value="1"/>
</dbReference>
<accession>A0A444IX92</accession>
<dbReference type="Pfam" id="PF00050">
    <property type="entry name" value="Kazal_1"/>
    <property type="match status" value="1"/>
</dbReference>
<dbReference type="SUPFAM" id="SSF100895">
    <property type="entry name" value="Kazal-type serine protease inhibitors"/>
    <property type="match status" value="1"/>
</dbReference>
<evidence type="ECO:0000259" key="2">
    <source>
        <dbReference type="PROSITE" id="PS51465"/>
    </source>
</evidence>
<evidence type="ECO:0000256" key="1">
    <source>
        <dbReference type="SAM" id="SignalP"/>
    </source>
</evidence>
<dbReference type="InterPro" id="IPR002350">
    <property type="entry name" value="Kazal_dom"/>
</dbReference>
<proteinExistence type="predicted"/>
<reference evidence="3 4" key="1">
    <citation type="submission" date="2017-01" db="EMBL/GenBank/DDBJ databases">
        <title>The cable genome- insights into the physiology and evolution of filamentous bacteria capable of sulfide oxidation via long distance electron transfer.</title>
        <authorList>
            <person name="Schreiber L."/>
            <person name="Bjerg J.T."/>
            <person name="Boggild A."/>
            <person name="Van De Vossenberg J."/>
            <person name="Meysman F."/>
            <person name="Nielsen L.P."/>
            <person name="Schramm A."/>
            <person name="Kjeldsen K.U."/>
        </authorList>
    </citation>
    <scope>NUCLEOTIDE SEQUENCE [LARGE SCALE GENOMIC DNA]</scope>
    <source>
        <strain evidence="3">A1</strain>
    </source>
</reference>
<dbReference type="PROSITE" id="PS51465">
    <property type="entry name" value="KAZAL_2"/>
    <property type="match status" value="1"/>
</dbReference>
<dbReference type="InterPro" id="IPR053265">
    <property type="entry name" value="Serpin"/>
</dbReference>
<evidence type="ECO:0000313" key="3">
    <source>
        <dbReference type="EMBL" id="RWX45340.1"/>
    </source>
</evidence>
<dbReference type="EMBL" id="MTKP01000331">
    <property type="protein sequence ID" value="RWX45340.1"/>
    <property type="molecule type" value="Genomic_DNA"/>
</dbReference>
<gene>
    <name evidence="3" type="ORF">VT98_13312</name>
</gene>
<dbReference type="PANTHER" id="PTHR21131">
    <property type="entry name" value="SERINE-TYPE ENDOPEPTIDASE INHIBITOR"/>
    <property type="match status" value="1"/>
</dbReference>
<evidence type="ECO:0000313" key="4">
    <source>
        <dbReference type="Proteomes" id="UP000288086"/>
    </source>
</evidence>
<comment type="caution">
    <text evidence="3">The sequence shown here is derived from an EMBL/GenBank/DDBJ whole genome shotgun (WGS) entry which is preliminary data.</text>
</comment>
<keyword evidence="4" id="KW-1185">Reference proteome</keyword>
<dbReference type="PANTHER" id="PTHR21131:SF0">
    <property type="entry name" value="GEO10195P1-RELATED"/>
    <property type="match status" value="1"/>
</dbReference>
<dbReference type="GO" id="GO:0005615">
    <property type="term" value="C:extracellular space"/>
    <property type="evidence" value="ECO:0007669"/>
    <property type="project" value="TreeGrafter"/>
</dbReference>
<dbReference type="Proteomes" id="UP000288086">
    <property type="component" value="Unassembled WGS sequence"/>
</dbReference>
<dbReference type="InterPro" id="IPR036058">
    <property type="entry name" value="Kazal_dom_sf"/>
</dbReference>
<feature type="domain" description="Kazal-like" evidence="2">
    <location>
        <begin position="68"/>
        <end position="117"/>
    </location>
</feature>
<keyword evidence="1" id="KW-0732">Signal</keyword>
<sequence>MKFFIWLMSCFALLLLNGCYYPGHPPQHPPVTPPPVVTPPPGVCGGIAGWGCPSGQYCDFGRGQCNMLDAQGTCKTRPEMCPRIYKPVCGCDGRTYGNRCEAQRAGATIRHKGPCRIVRPVHPIRHR</sequence>
<dbReference type="CDD" id="cd00104">
    <property type="entry name" value="KAZAL_FS"/>
    <property type="match status" value="1"/>
</dbReference>
<name>A0A444IX92_9BACT</name>
<protein>
    <submittedName>
        <fullName evidence="3">Kazal-type serine protease inhibitor domain-containing protein</fullName>
    </submittedName>
</protein>
<organism evidence="3 4">
    <name type="scientific">Candidatus Electrothrix communis</name>
    <dbReference type="NCBI Taxonomy" id="1859133"/>
    <lineage>
        <taxon>Bacteria</taxon>
        <taxon>Pseudomonadati</taxon>
        <taxon>Thermodesulfobacteriota</taxon>
        <taxon>Desulfobulbia</taxon>
        <taxon>Desulfobulbales</taxon>
        <taxon>Desulfobulbaceae</taxon>
        <taxon>Candidatus Electrothrix</taxon>
    </lineage>
</organism>
<dbReference type="AlphaFoldDB" id="A0A444IX92"/>
<feature type="signal peptide" evidence="1">
    <location>
        <begin position="1"/>
        <end position="22"/>
    </location>
</feature>
<dbReference type="Gene3D" id="3.30.60.30">
    <property type="match status" value="1"/>
</dbReference>